<dbReference type="Proteomes" id="UP000799291">
    <property type="component" value="Unassembled WGS sequence"/>
</dbReference>
<gene>
    <name evidence="1" type="ORF">K458DRAFT_298180</name>
</gene>
<name>A0A6G1J7L3_9PLEO</name>
<dbReference type="AlphaFoldDB" id="A0A6G1J7L3"/>
<dbReference type="EMBL" id="MU005576">
    <property type="protein sequence ID" value="KAF2686512.1"/>
    <property type="molecule type" value="Genomic_DNA"/>
</dbReference>
<reference evidence="1" key="1">
    <citation type="journal article" date="2020" name="Stud. Mycol.">
        <title>101 Dothideomycetes genomes: a test case for predicting lifestyles and emergence of pathogens.</title>
        <authorList>
            <person name="Haridas S."/>
            <person name="Albert R."/>
            <person name="Binder M."/>
            <person name="Bloem J."/>
            <person name="Labutti K."/>
            <person name="Salamov A."/>
            <person name="Andreopoulos B."/>
            <person name="Baker S."/>
            <person name="Barry K."/>
            <person name="Bills G."/>
            <person name="Bluhm B."/>
            <person name="Cannon C."/>
            <person name="Castanera R."/>
            <person name="Culley D."/>
            <person name="Daum C."/>
            <person name="Ezra D."/>
            <person name="Gonzalez J."/>
            <person name="Henrissat B."/>
            <person name="Kuo A."/>
            <person name="Liang C."/>
            <person name="Lipzen A."/>
            <person name="Lutzoni F."/>
            <person name="Magnuson J."/>
            <person name="Mondo S."/>
            <person name="Nolan M."/>
            <person name="Ohm R."/>
            <person name="Pangilinan J."/>
            <person name="Park H.-J."/>
            <person name="Ramirez L."/>
            <person name="Alfaro M."/>
            <person name="Sun H."/>
            <person name="Tritt A."/>
            <person name="Yoshinaga Y."/>
            <person name="Zwiers L.-H."/>
            <person name="Turgeon B."/>
            <person name="Goodwin S."/>
            <person name="Spatafora J."/>
            <person name="Crous P."/>
            <person name="Grigoriev I."/>
        </authorList>
    </citation>
    <scope>NUCLEOTIDE SEQUENCE</scope>
    <source>
        <strain evidence="1">CBS 122367</strain>
    </source>
</reference>
<keyword evidence="2" id="KW-1185">Reference proteome</keyword>
<feature type="non-terminal residue" evidence="1">
    <location>
        <position position="1"/>
    </location>
</feature>
<dbReference type="OrthoDB" id="3223806at2759"/>
<organism evidence="1 2">
    <name type="scientific">Lentithecium fluviatile CBS 122367</name>
    <dbReference type="NCBI Taxonomy" id="1168545"/>
    <lineage>
        <taxon>Eukaryota</taxon>
        <taxon>Fungi</taxon>
        <taxon>Dikarya</taxon>
        <taxon>Ascomycota</taxon>
        <taxon>Pezizomycotina</taxon>
        <taxon>Dothideomycetes</taxon>
        <taxon>Pleosporomycetidae</taxon>
        <taxon>Pleosporales</taxon>
        <taxon>Massarineae</taxon>
        <taxon>Lentitheciaceae</taxon>
        <taxon>Lentithecium</taxon>
    </lineage>
</organism>
<protein>
    <submittedName>
        <fullName evidence="1">Uncharacterized protein</fullName>
    </submittedName>
</protein>
<evidence type="ECO:0000313" key="2">
    <source>
        <dbReference type="Proteomes" id="UP000799291"/>
    </source>
</evidence>
<evidence type="ECO:0000313" key="1">
    <source>
        <dbReference type="EMBL" id="KAF2686512.1"/>
    </source>
</evidence>
<sequence>DGAGTPCAFNVVLNAQHDYEICDSSLRRVRTIPVISSNQENAKHFVINTLEHIASYKYIESIENRIPEPSLADSFTFEFGKKHTSTATSVTGTLQVQEDERFGFRFQNLGRDSLFVYLYILNPGWSIVDSMPSVAGGEGAEVSAERKPFERNYIACLPDSCKDPGIRQADEVFKFFVTRRPDSFAPLKIDSLIDSAPTRGRNNNLGQ</sequence>
<accession>A0A6G1J7L3</accession>
<proteinExistence type="predicted"/>